<name>A0A7D6A269_PSEPU</name>
<evidence type="ECO:0000256" key="5">
    <source>
        <dbReference type="SAM" id="Phobius"/>
    </source>
</evidence>
<feature type="transmembrane region" description="Helical" evidence="5">
    <location>
        <begin position="54"/>
        <end position="74"/>
    </location>
</feature>
<dbReference type="Pfam" id="PF07690">
    <property type="entry name" value="MFS_1"/>
    <property type="match status" value="1"/>
</dbReference>
<feature type="transmembrane region" description="Helical" evidence="5">
    <location>
        <begin position="250"/>
        <end position="271"/>
    </location>
</feature>
<dbReference type="Gene3D" id="1.20.1250.20">
    <property type="entry name" value="MFS general substrate transporter like domains"/>
    <property type="match status" value="2"/>
</dbReference>
<feature type="transmembrane region" description="Helical" evidence="5">
    <location>
        <begin position="314"/>
        <end position="335"/>
    </location>
</feature>
<dbReference type="GO" id="GO:0016020">
    <property type="term" value="C:membrane"/>
    <property type="evidence" value="ECO:0007669"/>
    <property type="project" value="UniProtKB-SubCell"/>
</dbReference>
<gene>
    <name evidence="7" type="ORF">H0H12_19505</name>
</gene>
<dbReference type="AlphaFoldDB" id="A0A7D6A269"/>
<dbReference type="InterPro" id="IPR011701">
    <property type="entry name" value="MFS"/>
</dbReference>
<feature type="domain" description="Major facilitator superfamily (MFS) profile" evidence="6">
    <location>
        <begin position="16"/>
        <end position="403"/>
    </location>
</feature>
<dbReference type="PROSITE" id="PS50850">
    <property type="entry name" value="MFS"/>
    <property type="match status" value="1"/>
</dbReference>
<feature type="transmembrane region" description="Helical" evidence="5">
    <location>
        <begin position="381"/>
        <end position="399"/>
    </location>
</feature>
<sequence length="419" mass="43473">MNNMNNSLVTPRIRRARIATFAGFMILGAMMYIWSTGVSAFRHHMGLNGDLGDANFGMIAFGIGVGSAVGSFIVGMFLDRFGAKKVILTTAIAYPLSIIPMGYATDVYFALSFGVVLGLLRGAADTAYNTHGVQVERFYQRSIMTTFHAAYSLGGFVLGMVGSGFAARYTESAAVPFTVLGVLLLAIGIISSVFMLDQHEVVPEAATDAKGAKPASSASLGVIALMVGFGILLLGSMVGEGAVADWGQEYGRRVLGVTAADAGVAVSVFIGAQFIGRVIGDRLAALIGAVRLVFLSAVIAIAGLILIVVVNTEFAGLVGFAMFGLGLASIAPLMLSSAGRKDPANAGRNIGIVNCIGYSGMLIGPAAIALVVSTFGIDKLLYFPIVLLIPLAVFGPALMKQGRSSNSSLQTPISEHKVG</sequence>
<dbReference type="EMBL" id="CP059052">
    <property type="protein sequence ID" value="QLJ12624.1"/>
    <property type="molecule type" value="Genomic_DNA"/>
</dbReference>
<evidence type="ECO:0000256" key="4">
    <source>
        <dbReference type="ARBA" id="ARBA00023136"/>
    </source>
</evidence>
<evidence type="ECO:0000259" key="6">
    <source>
        <dbReference type="PROSITE" id="PS50850"/>
    </source>
</evidence>
<dbReference type="Proteomes" id="UP000510934">
    <property type="component" value="Chromosome"/>
</dbReference>
<feature type="transmembrane region" description="Helical" evidence="5">
    <location>
        <begin position="283"/>
        <end position="308"/>
    </location>
</feature>
<dbReference type="InterPro" id="IPR020846">
    <property type="entry name" value="MFS_dom"/>
</dbReference>
<keyword evidence="3 5" id="KW-1133">Transmembrane helix</keyword>
<reference evidence="7 8" key="1">
    <citation type="journal article" date="2009" name="Mikrobiologiia">
        <title>[Phenanthren biodegradation and interaction of Pseudomonas putida BS3701 and Burkholderia sp.BS3702 in plant rhizosphere].</title>
        <authorList>
            <person name="Ovchinnikova A.A."/>
            <person name="Vetrova A.A."/>
            <person name="Filonov A.E."/>
            <person name="Boronin A.M."/>
        </authorList>
    </citation>
    <scope>NUCLEOTIDE SEQUENCE [LARGE SCALE GENOMIC DNA]</scope>
    <source>
        <strain evidence="7 8">BS3701</strain>
    </source>
</reference>
<proteinExistence type="predicted"/>
<dbReference type="GO" id="GO:0022857">
    <property type="term" value="F:transmembrane transporter activity"/>
    <property type="evidence" value="ECO:0007669"/>
    <property type="project" value="InterPro"/>
</dbReference>
<feature type="transmembrane region" description="Helical" evidence="5">
    <location>
        <begin position="16"/>
        <end position="34"/>
    </location>
</feature>
<evidence type="ECO:0000313" key="8">
    <source>
        <dbReference type="Proteomes" id="UP000510934"/>
    </source>
</evidence>
<dbReference type="CDD" id="cd17393">
    <property type="entry name" value="MFS_MosC_like"/>
    <property type="match status" value="1"/>
</dbReference>
<feature type="transmembrane region" description="Helical" evidence="5">
    <location>
        <begin position="355"/>
        <end position="375"/>
    </location>
</feature>
<dbReference type="InterPro" id="IPR036259">
    <property type="entry name" value="MFS_trans_sf"/>
</dbReference>
<feature type="transmembrane region" description="Helical" evidence="5">
    <location>
        <begin position="173"/>
        <end position="196"/>
    </location>
</feature>
<dbReference type="SUPFAM" id="SSF103473">
    <property type="entry name" value="MFS general substrate transporter"/>
    <property type="match status" value="1"/>
</dbReference>
<keyword evidence="2 5" id="KW-0812">Transmembrane</keyword>
<evidence type="ECO:0000256" key="3">
    <source>
        <dbReference type="ARBA" id="ARBA00022989"/>
    </source>
</evidence>
<dbReference type="PANTHER" id="PTHR23514:SF13">
    <property type="entry name" value="INNER MEMBRANE PROTEIN YBJJ"/>
    <property type="match status" value="1"/>
</dbReference>
<feature type="transmembrane region" description="Helical" evidence="5">
    <location>
        <begin position="217"/>
        <end position="238"/>
    </location>
</feature>
<dbReference type="RefSeq" id="WP_180688486.1">
    <property type="nucleotide sequence ID" value="NZ_CP059052.1"/>
</dbReference>
<feature type="transmembrane region" description="Helical" evidence="5">
    <location>
        <begin position="149"/>
        <end position="167"/>
    </location>
</feature>
<evidence type="ECO:0000313" key="7">
    <source>
        <dbReference type="EMBL" id="QLJ12624.1"/>
    </source>
</evidence>
<dbReference type="InterPro" id="IPR051788">
    <property type="entry name" value="MFS_Transporter"/>
</dbReference>
<accession>A0A7D6A269</accession>
<protein>
    <submittedName>
        <fullName evidence="7">MFS transporter</fullName>
    </submittedName>
</protein>
<organism evidence="7 8">
    <name type="scientific">Pseudomonas putida</name>
    <name type="common">Arthrobacter siderocapsulatus</name>
    <dbReference type="NCBI Taxonomy" id="303"/>
    <lineage>
        <taxon>Bacteria</taxon>
        <taxon>Pseudomonadati</taxon>
        <taxon>Pseudomonadota</taxon>
        <taxon>Gammaproteobacteria</taxon>
        <taxon>Pseudomonadales</taxon>
        <taxon>Pseudomonadaceae</taxon>
        <taxon>Pseudomonas</taxon>
    </lineage>
</organism>
<dbReference type="PANTHER" id="PTHR23514">
    <property type="entry name" value="BYPASS OF STOP CODON PROTEIN 6"/>
    <property type="match status" value="1"/>
</dbReference>
<comment type="subcellular location">
    <subcellularLocation>
        <location evidence="1">Membrane</location>
        <topology evidence="1">Multi-pass membrane protein</topology>
    </subcellularLocation>
</comment>
<evidence type="ECO:0000256" key="2">
    <source>
        <dbReference type="ARBA" id="ARBA00022692"/>
    </source>
</evidence>
<evidence type="ECO:0000256" key="1">
    <source>
        <dbReference type="ARBA" id="ARBA00004141"/>
    </source>
</evidence>
<keyword evidence="4 5" id="KW-0472">Membrane</keyword>